<dbReference type="RefSeq" id="WP_034323765.1">
    <property type="nucleotide sequence ID" value="NZ_JOTP01000021.1"/>
</dbReference>
<dbReference type="OrthoDB" id="2629907at2"/>
<sequence>MYHPYEVMWNGYLYDRQVQGWPSLPIPQVGGFPGLPIGGGGTGPGQGSGGQSAPPAPSQQIISQYQQAVSQPQSMQSLISGQSVSGGQQTVQFAAGCNRRWTIVFLRNGQVFLMYVLSSQPFGRTTGFIWPNFTFGSFPSSSILAYSCS</sequence>
<reference evidence="2 3" key="1">
    <citation type="submission" date="2012-09" db="EMBL/GenBank/DDBJ databases">
        <title>Genome Sequence of Bacillus sp. DW5-4.</title>
        <authorList>
            <person name="Lai Q."/>
            <person name="Liu Y."/>
            <person name="Shao Z."/>
        </authorList>
    </citation>
    <scope>NUCLEOTIDE SEQUENCE [LARGE SCALE GENOMIC DNA]</scope>
    <source>
        <strain evidence="2 3">DW5-4</strain>
    </source>
</reference>
<proteinExistence type="predicted"/>
<evidence type="ECO:0000313" key="2">
    <source>
        <dbReference type="EMBL" id="KEP25524.1"/>
    </source>
</evidence>
<comment type="caution">
    <text evidence="2">The sequence shown here is derived from an EMBL/GenBank/DDBJ whole genome shotgun (WGS) entry which is preliminary data.</text>
</comment>
<dbReference type="AlphaFoldDB" id="A0A081L8E8"/>
<feature type="region of interest" description="Disordered" evidence="1">
    <location>
        <begin position="32"/>
        <end position="58"/>
    </location>
</feature>
<keyword evidence="3" id="KW-1185">Reference proteome</keyword>
<dbReference type="Proteomes" id="UP000028091">
    <property type="component" value="Unassembled WGS sequence"/>
</dbReference>
<protein>
    <submittedName>
        <fullName evidence="2">Uncharacterized protein</fullName>
    </submittedName>
</protein>
<dbReference type="eggNOG" id="ENOG5034623">
    <property type="taxonomic scope" value="Bacteria"/>
</dbReference>
<evidence type="ECO:0000256" key="1">
    <source>
        <dbReference type="SAM" id="MobiDB-lite"/>
    </source>
</evidence>
<evidence type="ECO:0000313" key="3">
    <source>
        <dbReference type="Proteomes" id="UP000028091"/>
    </source>
</evidence>
<accession>A0A081L8E8</accession>
<dbReference type="EMBL" id="JOTP01000021">
    <property type="protein sequence ID" value="KEP25524.1"/>
    <property type="molecule type" value="Genomic_DNA"/>
</dbReference>
<feature type="compositionally biased region" description="Gly residues" evidence="1">
    <location>
        <begin position="32"/>
        <end position="50"/>
    </location>
</feature>
<name>A0A081L8E8_9BACI</name>
<organism evidence="2 3">
    <name type="scientific">Bacillus zhangzhouensis</name>
    <dbReference type="NCBI Taxonomy" id="1178540"/>
    <lineage>
        <taxon>Bacteria</taxon>
        <taxon>Bacillati</taxon>
        <taxon>Bacillota</taxon>
        <taxon>Bacilli</taxon>
        <taxon>Bacillales</taxon>
        <taxon>Bacillaceae</taxon>
        <taxon>Bacillus</taxon>
    </lineage>
</organism>
<gene>
    <name evidence="2" type="ORF">BA70_08475</name>
</gene>